<keyword evidence="2" id="KW-1185">Reference proteome</keyword>
<dbReference type="AlphaFoldDB" id="A0A212QP29"/>
<evidence type="ECO:0000313" key="1">
    <source>
        <dbReference type="EMBL" id="SNB61180.1"/>
    </source>
</evidence>
<dbReference type="Gene3D" id="1.20.1290.10">
    <property type="entry name" value="AhpD-like"/>
    <property type="match status" value="1"/>
</dbReference>
<keyword evidence="1" id="KW-0560">Oxidoreductase</keyword>
<dbReference type="GO" id="GO:0004601">
    <property type="term" value="F:peroxidase activity"/>
    <property type="evidence" value="ECO:0007669"/>
    <property type="project" value="UniProtKB-KW"/>
</dbReference>
<dbReference type="PANTHER" id="PTHR34846">
    <property type="entry name" value="4-CARBOXYMUCONOLACTONE DECARBOXYLASE FAMILY PROTEIN (AFU_ORTHOLOGUE AFUA_6G11590)"/>
    <property type="match status" value="1"/>
</dbReference>
<dbReference type="RefSeq" id="WP_088519394.1">
    <property type="nucleotide sequence ID" value="NZ_FYDG01000001.1"/>
</dbReference>
<keyword evidence="1" id="KW-0575">Peroxidase</keyword>
<name>A0A212QP29_RHOAC</name>
<proteinExistence type="predicted"/>
<reference evidence="2" key="1">
    <citation type="submission" date="2017-06" db="EMBL/GenBank/DDBJ databases">
        <authorList>
            <person name="Varghese N."/>
            <person name="Submissions S."/>
        </authorList>
    </citation>
    <scope>NUCLEOTIDE SEQUENCE [LARGE SCALE GENOMIC DNA]</scope>
    <source>
        <strain evidence="2">DSM 137</strain>
    </source>
</reference>
<sequence>MRLPLKNCADLTEPQRRLYADMKEGIATSFTGFTAIDRNGALIGPWNPWISFPDYGGPVWALVKALASAPKLARPLREVAILATGAKFHSAYEIYAHVLVGEARGLSDAKIATIVAGQRPADLTEDEAIVFDVATALAAGPLPALPYQRAVKAFGLEATAELIYLVGLYCMVSTTLNGFNVPLPDGEDV</sequence>
<dbReference type="InterPro" id="IPR029032">
    <property type="entry name" value="AhpD-like"/>
</dbReference>
<dbReference type="OrthoDB" id="9129225at2"/>
<organism evidence="1 2">
    <name type="scientific">Rhodoblastus acidophilus</name>
    <name type="common">Rhodopseudomonas acidophila</name>
    <dbReference type="NCBI Taxonomy" id="1074"/>
    <lineage>
        <taxon>Bacteria</taxon>
        <taxon>Pseudomonadati</taxon>
        <taxon>Pseudomonadota</taxon>
        <taxon>Alphaproteobacteria</taxon>
        <taxon>Hyphomicrobiales</taxon>
        <taxon>Rhodoblastaceae</taxon>
        <taxon>Rhodoblastus</taxon>
    </lineage>
</organism>
<accession>A0A212QP29</accession>
<protein>
    <submittedName>
        <fullName evidence="1">Alkylhydroperoxidase family enzyme, contains CxxC motif</fullName>
    </submittedName>
</protein>
<evidence type="ECO:0000313" key="2">
    <source>
        <dbReference type="Proteomes" id="UP000198418"/>
    </source>
</evidence>
<gene>
    <name evidence="1" type="ORF">SAMN06265338_101998</name>
</gene>
<dbReference type="SUPFAM" id="SSF69118">
    <property type="entry name" value="AhpD-like"/>
    <property type="match status" value="1"/>
</dbReference>
<dbReference type="Proteomes" id="UP000198418">
    <property type="component" value="Unassembled WGS sequence"/>
</dbReference>
<dbReference type="PANTHER" id="PTHR34846:SF11">
    <property type="entry name" value="4-CARBOXYMUCONOLACTONE DECARBOXYLASE FAMILY PROTEIN (AFU_ORTHOLOGUE AFUA_6G11590)"/>
    <property type="match status" value="1"/>
</dbReference>
<dbReference type="EMBL" id="FYDG01000001">
    <property type="protein sequence ID" value="SNB61180.1"/>
    <property type="molecule type" value="Genomic_DNA"/>
</dbReference>